<evidence type="ECO:0000256" key="1">
    <source>
        <dbReference type="SAM" id="Phobius"/>
    </source>
</evidence>
<name>A0A2A9CUU1_9ACTN</name>
<feature type="transmembrane region" description="Helical" evidence="1">
    <location>
        <begin position="215"/>
        <end position="233"/>
    </location>
</feature>
<dbReference type="RefSeq" id="WP_098461540.1">
    <property type="nucleotide sequence ID" value="NZ_PDJC01000001.1"/>
</dbReference>
<comment type="caution">
    <text evidence="2">The sequence shown here is derived from an EMBL/GenBank/DDBJ whole genome shotgun (WGS) entry which is preliminary data.</text>
</comment>
<dbReference type="EMBL" id="PDJC01000001">
    <property type="protein sequence ID" value="PFG18168.1"/>
    <property type="molecule type" value="Genomic_DNA"/>
</dbReference>
<dbReference type="Gene3D" id="1.20.120.1630">
    <property type="match status" value="1"/>
</dbReference>
<protein>
    <submittedName>
        <fullName evidence="2">Steroid 5-alpha reductase family enzyme</fullName>
    </submittedName>
</protein>
<keyword evidence="1" id="KW-0472">Membrane</keyword>
<dbReference type="Pfam" id="PF06966">
    <property type="entry name" value="DUF1295"/>
    <property type="match status" value="1"/>
</dbReference>
<dbReference type="GO" id="GO:0016020">
    <property type="term" value="C:membrane"/>
    <property type="evidence" value="ECO:0007669"/>
    <property type="project" value="TreeGrafter"/>
</dbReference>
<organism evidence="2 3">
    <name type="scientific">Propionicimonas paludicola</name>
    <dbReference type="NCBI Taxonomy" id="185243"/>
    <lineage>
        <taxon>Bacteria</taxon>
        <taxon>Bacillati</taxon>
        <taxon>Actinomycetota</taxon>
        <taxon>Actinomycetes</taxon>
        <taxon>Propionibacteriales</taxon>
        <taxon>Nocardioidaceae</taxon>
        <taxon>Propionicimonas</taxon>
    </lineage>
</organism>
<gene>
    <name evidence="2" type="ORF">ATK74_2750</name>
</gene>
<dbReference type="OrthoDB" id="9779233at2"/>
<reference evidence="2 3" key="1">
    <citation type="submission" date="2017-10" db="EMBL/GenBank/DDBJ databases">
        <title>Sequencing the genomes of 1000 actinobacteria strains.</title>
        <authorList>
            <person name="Klenk H.-P."/>
        </authorList>
    </citation>
    <scope>NUCLEOTIDE SEQUENCE [LARGE SCALE GENOMIC DNA]</scope>
    <source>
        <strain evidence="2 3">DSM 15597</strain>
    </source>
</reference>
<keyword evidence="1" id="KW-0812">Transmembrane</keyword>
<proteinExistence type="predicted"/>
<feature type="transmembrane region" description="Helical" evidence="1">
    <location>
        <begin position="65"/>
        <end position="87"/>
    </location>
</feature>
<keyword evidence="1" id="KW-1133">Transmembrane helix</keyword>
<evidence type="ECO:0000313" key="2">
    <source>
        <dbReference type="EMBL" id="PFG18168.1"/>
    </source>
</evidence>
<feature type="transmembrane region" description="Helical" evidence="1">
    <location>
        <begin position="35"/>
        <end position="53"/>
    </location>
</feature>
<dbReference type="PROSITE" id="PS50244">
    <property type="entry name" value="S5A_REDUCTASE"/>
    <property type="match status" value="1"/>
</dbReference>
<dbReference type="PANTHER" id="PTHR32251:SF17">
    <property type="entry name" value="STEROID 5-ALPHA REDUCTASE C-TERMINAL DOMAIN-CONTAINING PROTEIN"/>
    <property type="match status" value="1"/>
</dbReference>
<dbReference type="PANTHER" id="PTHR32251">
    <property type="entry name" value="3-OXO-5-ALPHA-STEROID 4-DEHYDROGENASE"/>
    <property type="match status" value="1"/>
</dbReference>
<accession>A0A2A9CUU1</accession>
<dbReference type="AlphaFoldDB" id="A0A2A9CUU1"/>
<feature type="transmembrane region" description="Helical" evidence="1">
    <location>
        <begin position="133"/>
        <end position="155"/>
    </location>
</feature>
<evidence type="ECO:0000313" key="3">
    <source>
        <dbReference type="Proteomes" id="UP000226079"/>
    </source>
</evidence>
<dbReference type="InterPro" id="IPR010721">
    <property type="entry name" value="UstE-like"/>
</dbReference>
<feature type="transmembrane region" description="Helical" evidence="1">
    <location>
        <begin position="161"/>
        <end position="184"/>
    </location>
</feature>
<dbReference type="Proteomes" id="UP000226079">
    <property type="component" value="Unassembled WGS sequence"/>
</dbReference>
<sequence>MTKAERTSLVATPLVVVLGVGLALAGSQDGAMIGSVPVFAVAVAAAFVLQWLVFVPSFVAHTERFFDLTGSLTYILVTLATLLMVGSWEPRRILLAAVVLIWAVRLGSFLFGRVSRTGADDRFDEIKGSLPRFLGVWTIQGLWVSVTASAAWIALSSSAPLGIDVFAVVGLLLWAVGFAIEVIADRQKSAFRADPANRGRFISTGLWSRSRHPNYFGEILLWVGVAVIAFPALHGWQWVGLVSPIFVALLITRVSGVPLLEAKAEAKWGDQADYQEYRRRTPVLVPRLG</sequence>
<keyword evidence="3" id="KW-1185">Reference proteome</keyword>
<feature type="transmembrane region" description="Helical" evidence="1">
    <location>
        <begin position="93"/>
        <end position="112"/>
    </location>
</feature>